<dbReference type="NCBIfam" id="TIGR02600">
    <property type="entry name" value="Verru_Chthon_A"/>
    <property type="match status" value="1"/>
</dbReference>
<comment type="caution">
    <text evidence="2">The sequence shown here is derived from an EMBL/GenBank/DDBJ whole genome shotgun (WGS) entry which is preliminary data.</text>
</comment>
<evidence type="ECO:0000313" key="2">
    <source>
        <dbReference type="EMBL" id="TDU80757.1"/>
    </source>
</evidence>
<sequence>MNTSTLPAKSPVNSRRKGLALVLVLTSISLCMILLVALLSTSQTELTSTAASARGASARLYADTAVSLVIGQIQSASQPDAATAGIETWTSQPGMVRQYQENGQLLKGNKLYSDQKMVATTEAEIINDTPPADWDTLPERYVDINEPVARRDANQPGAPPRWFYPIIDPRAYANDPSKSVEGFTYSQYANGISGQALNGVTLPNADNPDAQRLPMPVEWLYQLKDGTLGFLDEENTFVGPAGAVASNDNPIVSRIAFWTDDESCKININTAAEGTAWDTPRLYHERDGDWAKYQPMSYEYQRYPGHPAMVSMSSVLFPHENMNPPKSDTAQFEKSLDFKEQIYDLIPKILPGGSRSGSVIVPAGRNFSPTDFKEVQHALDERLFASVDEFLLRAKIGEDGQRQEVQLNNSGAWSGLTQPEVLQRLRPFLTPRSRSPEMNPFGMPKIAMWPLHVINNEQYRSVFDRTIAYCSTLGGKNYYFTRQNSNSQTELSTILRNRQLFDYLLDLTARPIPGFAINTAANFENKYGDNRQQILIEIFDYIRSTNLYDDTIAEASVGDTPTITSLPTARQTAYATNGGLASKTFTPMRISQGSGTNSSFPGHGQVLPTVLPKGPSEVYRGMGRFFTISEAGLHFIATAQGNTRAGGVSAAKIVPTSPPAEANYTPPSWRGNEWGDSNNWYSNFPPLSEENQDPANGFYMTKYPANHRLEEQDGNSPDHPGYNPMNWNWTLDKDTPLANNVKRIQATFLLEWFCPSAGWAIINPDFAIEVDASALRIGGKPMFPLNGGRTLIRPFKNMSQGNGIHQRGGTTSYRAFLQERKLPAVATGLNGYTSGSILFDDTNIPSATQVPYSTNTGHINYSTYASQSGVLKQCNQYNLVSDFIDVPGGDLGKISFTGGVVTVKILTNTATPTVLQTFNFNFPTSQFPSPLLTTQSTDTTWSQNADGSWVINQPVPAPYWWAFHSDGALGRDKNGRITQTAAVPASRMGGRFRYIGNEIGNYTGANSYRRGNLAILDDTIQSLVLRHGDPRLTMGQYNVPVSEFERHRLYGQQRMAHNIVLRHWSEGPGLDQGLDKKGWRLVKDADYYASFLPDHPYSPACGAGLQKYGDFDRGITNQTDGAYINKPDEGNSYSVISSSDQEQLVPYFSNSYNSWTGGSSYFSPNRQVASPGMFGSLPTGIHNAGASPAGKRREPWRTLLFRPQTWSTKRGQQFHIGAPQALKGYGVAAAGLPIQGVNPPDYLFMDFFWMPIVEPYAISSPGSTAGKINMNYQMAPFRHIRRTTGLHALMKSEILTAVSHADANVYLRRPTGAPKGAEESWFWKEDTSASGKKFWHRQIDTEATLKLFDERFKNGFAFISPAQICEMYLLPKRTDPSDTLVPNQWPDQIANLLKATSADSILKFWEEHAITAENLKERPYTNLYPRLTTRSNTYQVFVRTQVIRKARSSDPTKFETGKDQIGAEYRGSAVIERYLDQNDPQLLPASGLDFAVGNMTTKPHLDELHRFRVIAQTRFDP</sequence>
<proteinExistence type="predicted"/>
<dbReference type="InterPro" id="IPR019840">
    <property type="entry name" value="Verru/Chthon_A"/>
</dbReference>
<keyword evidence="1" id="KW-0812">Transmembrane</keyword>
<name>A0A4R7SRG3_9BACT</name>
<dbReference type="EMBL" id="SOCA01000001">
    <property type="protein sequence ID" value="TDU80757.1"/>
    <property type="molecule type" value="Genomic_DNA"/>
</dbReference>
<organism evidence="2 3">
    <name type="scientific">Prosthecobacter fusiformis</name>
    <dbReference type="NCBI Taxonomy" id="48464"/>
    <lineage>
        <taxon>Bacteria</taxon>
        <taxon>Pseudomonadati</taxon>
        <taxon>Verrucomicrobiota</taxon>
        <taxon>Verrucomicrobiia</taxon>
        <taxon>Verrucomicrobiales</taxon>
        <taxon>Verrucomicrobiaceae</taxon>
        <taxon>Prosthecobacter</taxon>
    </lineage>
</organism>
<accession>A0A4R7SRG3</accession>
<keyword evidence="3" id="KW-1185">Reference proteome</keyword>
<keyword evidence="1" id="KW-0472">Membrane</keyword>
<gene>
    <name evidence="2" type="ORF">EI77_00054</name>
</gene>
<dbReference type="OrthoDB" id="173946at2"/>
<evidence type="ECO:0000313" key="3">
    <source>
        <dbReference type="Proteomes" id="UP000295662"/>
    </source>
</evidence>
<keyword evidence="1" id="KW-1133">Transmembrane helix</keyword>
<dbReference type="Proteomes" id="UP000295662">
    <property type="component" value="Unassembled WGS sequence"/>
</dbReference>
<dbReference type="RefSeq" id="WP_133792755.1">
    <property type="nucleotide sequence ID" value="NZ_SOCA01000001.1"/>
</dbReference>
<feature type="transmembrane region" description="Helical" evidence="1">
    <location>
        <begin position="20"/>
        <end position="39"/>
    </location>
</feature>
<evidence type="ECO:0000256" key="1">
    <source>
        <dbReference type="SAM" id="Phobius"/>
    </source>
</evidence>
<protein>
    <submittedName>
        <fullName evidence="2">Uncharacterized protein (TIGR02600 family)</fullName>
    </submittedName>
</protein>
<reference evidence="2 3" key="1">
    <citation type="submission" date="2019-03" db="EMBL/GenBank/DDBJ databases">
        <title>Genomic Encyclopedia of Archaeal and Bacterial Type Strains, Phase II (KMG-II): from individual species to whole genera.</title>
        <authorList>
            <person name="Goeker M."/>
        </authorList>
    </citation>
    <scope>NUCLEOTIDE SEQUENCE [LARGE SCALE GENOMIC DNA]</scope>
    <source>
        <strain evidence="2 3">ATCC 25309</strain>
    </source>
</reference>